<name>A0A8X6U0J6_NEPPI</name>
<evidence type="ECO:0000256" key="4">
    <source>
        <dbReference type="RuleBase" id="RU004262"/>
    </source>
</evidence>
<gene>
    <name evidence="7" type="primary">PNLIP</name>
    <name evidence="7" type="ORF">NPIL_60791</name>
</gene>
<feature type="domain" description="Lipase" evidence="6">
    <location>
        <begin position="58"/>
        <end position="354"/>
    </location>
</feature>
<evidence type="ECO:0000313" key="7">
    <source>
        <dbReference type="EMBL" id="GFT62831.1"/>
    </source>
</evidence>
<evidence type="ECO:0000256" key="3">
    <source>
        <dbReference type="ARBA" id="ARBA00022525"/>
    </source>
</evidence>
<proteinExistence type="inferred from homology"/>
<keyword evidence="3" id="KW-0964">Secreted</keyword>
<comment type="caution">
    <text evidence="7">The sequence shown here is derived from an EMBL/GenBank/DDBJ whole genome shotgun (WGS) entry which is preliminary data.</text>
</comment>
<dbReference type="InterPro" id="IPR000734">
    <property type="entry name" value="TAG_lipase"/>
</dbReference>
<feature type="chain" id="PRO_5036476846" evidence="5">
    <location>
        <begin position="24"/>
        <end position="355"/>
    </location>
</feature>
<evidence type="ECO:0000256" key="5">
    <source>
        <dbReference type="SAM" id="SignalP"/>
    </source>
</evidence>
<evidence type="ECO:0000256" key="1">
    <source>
        <dbReference type="ARBA" id="ARBA00004613"/>
    </source>
</evidence>
<dbReference type="OrthoDB" id="199913at2759"/>
<protein>
    <submittedName>
        <fullName evidence="7">Pancreatic triacylglycerol lipase</fullName>
    </submittedName>
</protein>
<feature type="signal peptide" evidence="5">
    <location>
        <begin position="1"/>
        <end position="23"/>
    </location>
</feature>
<dbReference type="SUPFAM" id="SSF53474">
    <property type="entry name" value="alpha/beta-Hydrolases"/>
    <property type="match status" value="1"/>
</dbReference>
<dbReference type="PRINTS" id="PR00821">
    <property type="entry name" value="TAGLIPASE"/>
</dbReference>
<dbReference type="GO" id="GO:0017171">
    <property type="term" value="F:serine hydrolase activity"/>
    <property type="evidence" value="ECO:0007669"/>
    <property type="project" value="TreeGrafter"/>
</dbReference>
<evidence type="ECO:0000313" key="8">
    <source>
        <dbReference type="Proteomes" id="UP000887013"/>
    </source>
</evidence>
<keyword evidence="5" id="KW-0732">Signal</keyword>
<sequence>MSTFILTVLVAFGNVHFPVITDAQDLAQLAAIPGILESFADDLIRKIGVLIANPPINSNSSIQYLLFTPENPDKACYIQPTIKELNNCRIFPEYKTEVLIHGLETYLEPDNLYEKIKDRLLEQGNYNVIIVNWSKYGDPPFTVAIANTYAIGLRVGEMINFLLNNADINPADIHITGHSVGAHIAGIAGKNVANLGRITGLDPLATLFNIDEISNRLGYTDADFVDVIHTSFKDTGIGYGFKQPLGTVDFYPNGIYQQPTCQQGGNFTLPNGVIQKIMTHTDLEICNHCMALVYYLHSFTDCEYKSLQCDGYVNFIQDKCSGHFSNQMGFYAKNYEILPPKSKFYLTTSDIYPFC</sequence>
<evidence type="ECO:0000259" key="6">
    <source>
        <dbReference type="Pfam" id="PF00151"/>
    </source>
</evidence>
<dbReference type="EMBL" id="BMAW01019340">
    <property type="protein sequence ID" value="GFT62831.1"/>
    <property type="molecule type" value="Genomic_DNA"/>
</dbReference>
<dbReference type="GO" id="GO:0016042">
    <property type="term" value="P:lipid catabolic process"/>
    <property type="evidence" value="ECO:0007669"/>
    <property type="project" value="TreeGrafter"/>
</dbReference>
<dbReference type="GO" id="GO:0005615">
    <property type="term" value="C:extracellular space"/>
    <property type="evidence" value="ECO:0007669"/>
    <property type="project" value="TreeGrafter"/>
</dbReference>
<organism evidence="7 8">
    <name type="scientific">Nephila pilipes</name>
    <name type="common">Giant wood spider</name>
    <name type="synonym">Nephila maculata</name>
    <dbReference type="NCBI Taxonomy" id="299642"/>
    <lineage>
        <taxon>Eukaryota</taxon>
        <taxon>Metazoa</taxon>
        <taxon>Ecdysozoa</taxon>
        <taxon>Arthropoda</taxon>
        <taxon>Chelicerata</taxon>
        <taxon>Arachnida</taxon>
        <taxon>Araneae</taxon>
        <taxon>Araneomorphae</taxon>
        <taxon>Entelegynae</taxon>
        <taxon>Araneoidea</taxon>
        <taxon>Nephilidae</taxon>
        <taxon>Nephila</taxon>
    </lineage>
</organism>
<dbReference type="Pfam" id="PF00151">
    <property type="entry name" value="Lipase"/>
    <property type="match status" value="1"/>
</dbReference>
<dbReference type="PANTHER" id="PTHR11610">
    <property type="entry name" value="LIPASE"/>
    <property type="match status" value="1"/>
</dbReference>
<dbReference type="Gene3D" id="3.40.50.1820">
    <property type="entry name" value="alpha/beta hydrolase"/>
    <property type="match status" value="1"/>
</dbReference>
<dbReference type="InterPro" id="IPR029058">
    <property type="entry name" value="AB_hydrolase_fold"/>
</dbReference>
<dbReference type="GO" id="GO:0016298">
    <property type="term" value="F:lipase activity"/>
    <property type="evidence" value="ECO:0007669"/>
    <property type="project" value="InterPro"/>
</dbReference>
<accession>A0A8X6U0J6</accession>
<comment type="subcellular location">
    <subcellularLocation>
        <location evidence="1">Secreted</location>
    </subcellularLocation>
</comment>
<dbReference type="InterPro" id="IPR013818">
    <property type="entry name" value="Lipase"/>
</dbReference>
<dbReference type="Proteomes" id="UP000887013">
    <property type="component" value="Unassembled WGS sequence"/>
</dbReference>
<keyword evidence="8" id="KW-1185">Reference proteome</keyword>
<dbReference type="AlphaFoldDB" id="A0A8X6U0J6"/>
<reference evidence="7" key="1">
    <citation type="submission" date="2020-08" db="EMBL/GenBank/DDBJ databases">
        <title>Multicomponent nature underlies the extraordinary mechanical properties of spider dragline silk.</title>
        <authorList>
            <person name="Kono N."/>
            <person name="Nakamura H."/>
            <person name="Mori M."/>
            <person name="Yoshida Y."/>
            <person name="Ohtoshi R."/>
            <person name="Malay A.D."/>
            <person name="Moran D.A.P."/>
            <person name="Tomita M."/>
            <person name="Numata K."/>
            <person name="Arakawa K."/>
        </authorList>
    </citation>
    <scope>NUCLEOTIDE SEQUENCE</scope>
</reference>
<dbReference type="PANTHER" id="PTHR11610:SF173">
    <property type="entry name" value="LIPASE DOMAIN-CONTAINING PROTEIN-RELATED"/>
    <property type="match status" value="1"/>
</dbReference>
<evidence type="ECO:0000256" key="2">
    <source>
        <dbReference type="ARBA" id="ARBA00010701"/>
    </source>
</evidence>
<comment type="similarity">
    <text evidence="2 4">Belongs to the AB hydrolase superfamily. Lipase family.</text>
</comment>